<evidence type="ECO:0000256" key="2">
    <source>
        <dbReference type="SAM" id="SignalP"/>
    </source>
</evidence>
<keyword evidence="1" id="KW-0472">Membrane</keyword>
<keyword evidence="2" id="KW-0732">Signal</keyword>
<comment type="caution">
    <text evidence="3">The sequence shown here is derived from an EMBL/GenBank/DDBJ whole genome shotgun (WGS) entry which is preliminary data.</text>
</comment>
<name>A0A813Y7Q5_9BILA</name>
<feature type="chain" id="PRO_5032501772" description="Gustatory receptor" evidence="2">
    <location>
        <begin position="22"/>
        <end position="234"/>
    </location>
</feature>
<reference evidence="3" key="1">
    <citation type="submission" date="2021-02" db="EMBL/GenBank/DDBJ databases">
        <authorList>
            <person name="Nowell W R."/>
        </authorList>
    </citation>
    <scope>NUCLEOTIDE SEQUENCE</scope>
    <source>
        <strain evidence="3">Ploen Becks lab</strain>
    </source>
</reference>
<dbReference type="Proteomes" id="UP000663879">
    <property type="component" value="Unassembled WGS sequence"/>
</dbReference>
<evidence type="ECO:0000313" key="3">
    <source>
        <dbReference type="EMBL" id="CAF0879400.1"/>
    </source>
</evidence>
<evidence type="ECO:0008006" key="5">
    <source>
        <dbReference type="Google" id="ProtNLM"/>
    </source>
</evidence>
<proteinExistence type="predicted"/>
<keyword evidence="1" id="KW-1133">Transmembrane helix</keyword>
<evidence type="ECO:0000313" key="4">
    <source>
        <dbReference type="Proteomes" id="UP000663879"/>
    </source>
</evidence>
<feature type="transmembrane region" description="Helical" evidence="1">
    <location>
        <begin position="86"/>
        <end position="111"/>
    </location>
</feature>
<dbReference type="AlphaFoldDB" id="A0A813Y7Q5"/>
<feature type="signal peptide" evidence="2">
    <location>
        <begin position="1"/>
        <end position="21"/>
    </location>
</feature>
<dbReference type="EMBL" id="CAJNOC010001625">
    <property type="protein sequence ID" value="CAF0879400.1"/>
    <property type="molecule type" value="Genomic_DNA"/>
</dbReference>
<accession>A0A813Y7Q5</accession>
<feature type="transmembrane region" description="Helical" evidence="1">
    <location>
        <begin position="132"/>
        <end position="152"/>
    </location>
</feature>
<keyword evidence="4" id="KW-1185">Reference proteome</keyword>
<organism evidence="3 4">
    <name type="scientific">Brachionus calyciflorus</name>
    <dbReference type="NCBI Taxonomy" id="104777"/>
    <lineage>
        <taxon>Eukaryota</taxon>
        <taxon>Metazoa</taxon>
        <taxon>Spiralia</taxon>
        <taxon>Gnathifera</taxon>
        <taxon>Rotifera</taxon>
        <taxon>Eurotatoria</taxon>
        <taxon>Monogononta</taxon>
        <taxon>Pseudotrocha</taxon>
        <taxon>Ploima</taxon>
        <taxon>Brachionidae</taxon>
        <taxon>Brachionus</taxon>
    </lineage>
</organism>
<evidence type="ECO:0000256" key="1">
    <source>
        <dbReference type="SAM" id="Phobius"/>
    </source>
</evidence>
<feature type="transmembrane region" description="Helical" evidence="1">
    <location>
        <begin position="209"/>
        <end position="230"/>
    </location>
</feature>
<sequence>MSFQLPILIIATLLVTQIVNCMLDQFFLLGICQLIHILTEQFEEDKRKEEEDAEKYKNSFFRKKIKETFNAGYLKVLPNFKNLENYGLALLNILIGIIFIVYFMTVIVKLWRLWASKSSGCILNLLSYPRSYIFLIVTIIINIGFIFLFIYLNGKMKLKHDENLRVYDEFKQDFIKISKHNKPNEKENTILNINHSITRLKLFFQLNNFNYMTTVVSIILLSLFLIMFLITNLF</sequence>
<keyword evidence="1" id="KW-0812">Transmembrane</keyword>
<protein>
    <recommendedName>
        <fullName evidence="5">Gustatory receptor</fullName>
    </recommendedName>
</protein>
<gene>
    <name evidence="3" type="ORF">OXX778_LOCUS10337</name>
</gene>